<dbReference type="Proteomes" id="UP000805649">
    <property type="component" value="Unassembled WGS sequence"/>
</dbReference>
<comment type="caution">
    <text evidence="1">The sequence shown here is derived from an EMBL/GenBank/DDBJ whole genome shotgun (WGS) entry which is preliminary data.</text>
</comment>
<evidence type="ECO:0000313" key="2">
    <source>
        <dbReference type="Proteomes" id="UP000805649"/>
    </source>
</evidence>
<reference evidence="1 2" key="1">
    <citation type="journal article" date="2020" name="Phytopathology">
        <title>Genome Sequence Resources of Colletotrichum truncatum, C. plurivorum, C. musicola, and C. sojae: Four Species Pathogenic to Soybean (Glycine max).</title>
        <authorList>
            <person name="Rogerio F."/>
            <person name="Boufleur T.R."/>
            <person name="Ciampi-Guillardi M."/>
            <person name="Sukno S.A."/>
            <person name="Thon M.R."/>
            <person name="Massola Junior N.S."/>
            <person name="Baroncelli R."/>
        </authorList>
    </citation>
    <scope>NUCLEOTIDE SEQUENCE [LARGE SCALE GENOMIC DNA]</scope>
    <source>
        <strain evidence="1 2">CMES1059</strain>
    </source>
</reference>
<evidence type="ECO:0000313" key="1">
    <source>
        <dbReference type="EMBL" id="KAL0929621.1"/>
    </source>
</evidence>
<protein>
    <submittedName>
        <fullName evidence="1">Uncharacterized protein</fullName>
    </submittedName>
</protein>
<organism evidence="1 2">
    <name type="scientific">Colletotrichum truncatum</name>
    <name type="common">Anthracnose fungus</name>
    <name type="synonym">Colletotrichum capsici</name>
    <dbReference type="NCBI Taxonomy" id="5467"/>
    <lineage>
        <taxon>Eukaryota</taxon>
        <taxon>Fungi</taxon>
        <taxon>Dikarya</taxon>
        <taxon>Ascomycota</taxon>
        <taxon>Pezizomycotina</taxon>
        <taxon>Sordariomycetes</taxon>
        <taxon>Hypocreomycetidae</taxon>
        <taxon>Glomerellales</taxon>
        <taxon>Glomerellaceae</taxon>
        <taxon>Colletotrichum</taxon>
        <taxon>Colletotrichum truncatum species complex</taxon>
    </lineage>
</organism>
<name>A0ACC3YCP1_COLTU</name>
<dbReference type="EMBL" id="VUJX02000016">
    <property type="protein sequence ID" value="KAL0929621.1"/>
    <property type="molecule type" value="Genomic_DNA"/>
</dbReference>
<accession>A0ACC3YCP1</accession>
<keyword evidence="2" id="KW-1185">Reference proteome</keyword>
<gene>
    <name evidence="1" type="ORF">CTRU02_215520</name>
</gene>
<sequence length="165" mass="19641">MITKVFYDVRNDSDALFYHFAVNLCGIEDVQLMENAARPGRRRFLIGLEKCIDIYAPLSYSEKLRWKAVKEAGLKLYHPKHGGSYEVFNIRPIQMPIKDYCINDVQYLPQLRERFWERLSNGWREKVKVETQKRVLESQSKSYEPQGDKKKFDPWDCDSKMSFYI</sequence>
<proteinExistence type="predicted"/>